<dbReference type="SUPFAM" id="SSF51905">
    <property type="entry name" value="FAD/NAD(P)-binding domain"/>
    <property type="match status" value="1"/>
</dbReference>
<dbReference type="Pfam" id="PF07992">
    <property type="entry name" value="Pyr_redox_2"/>
    <property type="match status" value="1"/>
</dbReference>
<name>A0A941F181_9ACTN</name>
<dbReference type="AlphaFoldDB" id="A0A941F181"/>
<accession>A0A941F181</accession>
<dbReference type="InterPro" id="IPR023753">
    <property type="entry name" value="FAD/NAD-binding_dom"/>
</dbReference>
<keyword evidence="6" id="KW-1185">Reference proteome</keyword>
<evidence type="ECO:0000259" key="4">
    <source>
        <dbReference type="Pfam" id="PF07992"/>
    </source>
</evidence>
<dbReference type="GO" id="GO:0004791">
    <property type="term" value="F:thioredoxin-disulfide reductase (NADPH) activity"/>
    <property type="evidence" value="ECO:0007669"/>
    <property type="project" value="UniProtKB-EC"/>
</dbReference>
<evidence type="ECO:0000256" key="1">
    <source>
        <dbReference type="ARBA" id="ARBA00022630"/>
    </source>
</evidence>
<reference evidence="5" key="1">
    <citation type="submission" date="2021-04" db="EMBL/GenBank/DDBJ databases">
        <title>Genome based classification of Actinospica acidithermotolerans sp. nov., an actinobacterium isolated from an Indonesian hot spring.</title>
        <authorList>
            <person name="Kusuma A.B."/>
            <person name="Putra K.E."/>
            <person name="Nafisah S."/>
            <person name="Loh J."/>
            <person name="Nouioui I."/>
            <person name="Goodfellow M."/>
        </authorList>
    </citation>
    <scope>NUCLEOTIDE SEQUENCE</scope>
    <source>
        <strain evidence="5">CSCA 57</strain>
    </source>
</reference>
<dbReference type="PRINTS" id="PR00368">
    <property type="entry name" value="FADPNR"/>
</dbReference>
<dbReference type="InterPro" id="IPR011006">
    <property type="entry name" value="CheY-like_superfamily"/>
</dbReference>
<sequence>MDADLPNFSAAAPMVLVVHDEAVERDELVEYLRGHLAAQYRVLAAAGLREASDVLAHALTLGTPIALVVSLLRLPDGSAVELFGHVKAASPTTRRIVMARPADAEATVQAITQTQVDRYLMLPAEPLADRLFPLVDDLLTDWEAHAAGSSVGVTVLGHRYSATSYVIKDYLTRSLVPFTWFDLSEDPQAIAMARDLNLPSPAPTTVLLDDGRALYDPSIAQLAESLGLTEPATRASYDLVVVGGGPAGLSAAVAAACDGLSVAIIEDDCPGGQASGSVHLQDHLGYPAGLTGADFAHRALAQAKRLGVHWCSGKVATALLPRLGAHRVMLGDEAVVVGRAVLLATGMTWRRLDAPGAEDLLNAGVYYGYTKLDIRQVAGEDVVVAGVGDAAARGALEFAEHSRSVVFVVRESSLGNAGVREDLAEQVLAHPRIRVVCDSEVGEVRGYGRLDKVILLDVPTGATESVPASSLYVLLGTVPCSDWAREAVGVDEFGFVLTDVDVARRPERLPASWPEDRPPMPAETSVPGVFAAGDVRAGTVKRISSAIGQGAVAVAGVGRYLASLSPTDEASGEPSGEP</sequence>
<organism evidence="5 6">
    <name type="scientific">Actinospica durhamensis</name>
    <dbReference type="NCBI Taxonomy" id="1508375"/>
    <lineage>
        <taxon>Bacteria</taxon>
        <taxon>Bacillati</taxon>
        <taxon>Actinomycetota</taxon>
        <taxon>Actinomycetes</taxon>
        <taxon>Catenulisporales</taxon>
        <taxon>Actinospicaceae</taxon>
        <taxon>Actinospica</taxon>
    </lineage>
</organism>
<dbReference type="InterPro" id="IPR036188">
    <property type="entry name" value="FAD/NAD-bd_sf"/>
</dbReference>
<gene>
    <name evidence="5" type="ORF">KDL01_36920</name>
</gene>
<dbReference type="PRINTS" id="PR00469">
    <property type="entry name" value="PNDRDTASEII"/>
</dbReference>
<dbReference type="RefSeq" id="WP_212533357.1">
    <property type="nucleotide sequence ID" value="NZ_JAGSOG010000347.1"/>
</dbReference>
<proteinExistence type="predicted"/>
<comment type="catalytic activity">
    <reaction evidence="3">
        <text>[thioredoxin]-dithiol + NADP(+) = [thioredoxin]-disulfide + NADPH + H(+)</text>
        <dbReference type="Rhea" id="RHEA:20345"/>
        <dbReference type="Rhea" id="RHEA-COMP:10698"/>
        <dbReference type="Rhea" id="RHEA-COMP:10700"/>
        <dbReference type="ChEBI" id="CHEBI:15378"/>
        <dbReference type="ChEBI" id="CHEBI:29950"/>
        <dbReference type="ChEBI" id="CHEBI:50058"/>
        <dbReference type="ChEBI" id="CHEBI:57783"/>
        <dbReference type="ChEBI" id="CHEBI:58349"/>
        <dbReference type="EC" id="1.8.1.9"/>
    </reaction>
</comment>
<dbReference type="PANTHER" id="PTHR48105">
    <property type="entry name" value="THIOREDOXIN REDUCTASE 1-RELATED-RELATED"/>
    <property type="match status" value="1"/>
</dbReference>
<evidence type="ECO:0000256" key="2">
    <source>
        <dbReference type="ARBA" id="ARBA00023002"/>
    </source>
</evidence>
<dbReference type="SUPFAM" id="SSF52172">
    <property type="entry name" value="CheY-like"/>
    <property type="match status" value="1"/>
</dbReference>
<dbReference type="InterPro" id="IPR050097">
    <property type="entry name" value="Ferredoxin-NADP_redctase_2"/>
</dbReference>
<protein>
    <submittedName>
        <fullName evidence="5">FAD-dependent oxidoreductase</fullName>
    </submittedName>
</protein>
<dbReference type="EMBL" id="JAGSOG010000347">
    <property type="protein sequence ID" value="MBR7838909.1"/>
    <property type="molecule type" value="Genomic_DNA"/>
</dbReference>
<evidence type="ECO:0000313" key="5">
    <source>
        <dbReference type="EMBL" id="MBR7838909.1"/>
    </source>
</evidence>
<dbReference type="Proteomes" id="UP000675781">
    <property type="component" value="Unassembled WGS sequence"/>
</dbReference>
<evidence type="ECO:0000256" key="3">
    <source>
        <dbReference type="ARBA" id="ARBA00048132"/>
    </source>
</evidence>
<comment type="caution">
    <text evidence="5">The sequence shown here is derived from an EMBL/GenBank/DDBJ whole genome shotgun (WGS) entry which is preliminary data.</text>
</comment>
<dbReference type="Gene3D" id="3.40.50.2300">
    <property type="match status" value="1"/>
</dbReference>
<evidence type="ECO:0000313" key="6">
    <source>
        <dbReference type="Proteomes" id="UP000675781"/>
    </source>
</evidence>
<dbReference type="Gene3D" id="3.50.50.60">
    <property type="entry name" value="FAD/NAD(P)-binding domain"/>
    <property type="match status" value="2"/>
</dbReference>
<keyword evidence="1" id="KW-0285">Flavoprotein</keyword>
<keyword evidence="2" id="KW-0560">Oxidoreductase</keyword>
<feature type="domain" description="FAD/NAD(P)-binding" evidence="4">
    <location>
        <begin position="237"/>
        <end position="550"/>
    </location>
</feature>